<dbReference type="InterPro" id="IPR000620">
    <property type="entry name" value="EamA_dom"/>
</dbReference>
<name>A0A5J5GC40_9RHOB</name>
<keyword evidence="4 6" id="KW-1133">Transmembrane helix</keyword>
<feature type="transmembrane region" description="Helical" evidence="6">
    <location>
        <begin position="98"/>
        <end position="119"/>
    </location>
</feature>
<dbReference type="EMBL" id="VYQE01000006">
    <property type="protein sequence ID" value="KAA9005591.1"/>
    <property type="molecule type" value="Genomic_DNA"/>
</dbReference>
<dbReference type="InterPro" id="IPR050638">
    <property type="entry name" value="AA-Vitamin_Transporters"/>
</dbReference>
<dbReference type="AlphaFoldDB" id="A0A5J5GC40"/>
<keyword evidence="3 6" id="KW-0812">Transmembrane</keyword>
<proteinExistence type="inferred from homology"/>
<evidence type="ECO:0000256" key="3">
    <source>
        <dbReference type="ARBA" id="ARBA00022692"/>
    </source>
</evidence>
<dbReference type="RefSeq" id="WP_150446497.1">
    <property type="nucleotide sequence ID" value="NZ_VYQE01000006.1"/>
</dbReference>
<evidence type="ECO:0000259" key="7">
    <source>
        <dbReference type="Pfam" id="PF00892"/>
    </source>
</evidence>
<evidence type="ECO:0000256" key="5">
    <source>
        <dbReference type="ARBA" id="ARBA00023136"/>
    </source>
</evidence>
<comment type="similarity">
    <text evidence="2">Belongs to the EamA transporter family.</text>
</comment>
<feature type="transmembrane region" description="Helical" evidence="6">
    <location>
        <begin position="187"/>
        <end position="205"/>
    </location>
</feature>
<comment type="subcellular location">
    <subcellularLocation>
        <location evidence="1">Membrane</location>
        <topology evidence="1">Multi-pass membrane protein</topology>
    </subcellularLocation>
</comment>
<gene>
    <name evidence="8" type="ORF">F3S47_16945</name>
</gene>
<evidence type="ECO:0000256" key="6">
    <source>
        <dbReference type="SAM" id="Phobius"/>
    </source>
</evidence>
<evidence type="ECO:0000256" key="1">
    <source>
        <dbReference type="ARBA" id="ARBA00004141"/>
    </source>
</evidence>
<dbReference type="Proteomes" id="UP000326554">
    <property type="component" value="Unassembled WGS sequence"/>
</dbReference>
<feature type="transmembrane region" description="Helical" evidence="6">
    <location>
        <begin position="157"/>
        <end position="175"/>
    </location>
</feature>
<feature type="transmembrane region" description="Helical" evidence="6">
    <location>
        <begin position="272"/>
        <end position="289"/>
    </location>
</feature>
<evidence type="ECO:0000313" key="8">
    <source>
        <dbReference type="EMBL" id="KAA9005591.1"/>
    </source>
</evidence>
<protein>
    <submittedName>
        <fullName evidence="8">DMT family transporter</fullName>
    </submittedName>
</protein>
<feature type="transmembrane region" description="Helical" evidence="6">
    <location>
        <begin position="71"/>
        <end position="92"/>
    </location>
</feature>
<feature type="transmembrane region" description="Helical" evidence="6">
    <location>
        <begin position="39"/>
        <end position="59"/>
    </location>
</feature>
<feature type="transmembrane region" description="Helical" evidence="6">
    <location>
        <begin position="7"/>
        <end position="27"/>
    </location>
</feature>
<evidence type="ECO:0000256" key="2">
    <source>
        <dbReference type="ARBA" id="ARBA00007362"/>
    </source>
</evidence>
<keyword evidence="9" id="KW-1185">Reference proteome</keyword>
<dbReference type="SUPFAM" id="SSF103481">
    <property type="entry name" value="Multidrug resistance efflux transporter EmrE"/>
    <property type="match status" value="2"/>
</dbReference>
<dbReference type="PANTHER" id="PTHR32322">
    <property type="entry name" value="INNER MEMBRANE TRANSPORTER"/>
    <property type="match status" value="1"/>
</dbReference>
<evidence type="ECO:0000256" key="4">
    <source>
        <dbReference type="ARBA" id="ARBA00022989"/>
    </source>
</evidence>
<dbReference type="GO" id="GO:0016020">
    <property type="term" value="C:membrane"/>
    <property type="evidence" value="ECO:0007669"/>
    <property type="project" value="UniProtKB-SubCell"/>
</dbReference>
<reference evidence="8 9" key="1">
    <citation type="submission" date="2019-09" db="EMBL/GenBank/DDBJ databases">
        <authorList>
            <person name="Park J.-S."/>
            <person name="Choi H.-J."/>
        </authorList>
    </citation>
    <scope>NUCLEOTIDE SEQUENCE [LARGE SCALE GENOMIC DNA]</scope>
    <source>
        <strain evidence="8 9">176SS1-4</strain>
    </source>
</reference>
<feature type="domain" description="EamA" evidence="7">
    <location>
        <begin position="10"/>
        <end position="142"/>
    </location>
</feature>
<organism evidence="8 9">
    <name type="scientific">Histidinibacterium aquaticum</name>
    <dbReference type="NCBI Taxonomy" id="2613962"/>
    <lineage>
        <taxon>Bacteria</taxon>
        <taxon>Pseudomonadati</taxon>
        <taxon>Pseudomonadota</taxon>
        <taxon>Alphaproteobacteria</taxon>
        <taxon>Rhodobacterales</taxon>
        <taxon>Paracoccaceae</taxon>
        <taxon>Histidinibacterium</taxon>
    </lineage>
</organism>
<dbReference type="InterPro" id="IPR037185">
    <property type="entry name" value="EmrE-like"/>
</dbReference>
<feature type="domain" description="EamA" evidence="7">
    <location>
        <begin position="154"/>
        <end position="289"/>
    </location>
</feature>
<comment type="caution">
    <text evidence="8">The sequence shown here is derived from an EMBL/GenBank/DDBJ whole genome shotgun (WGS) entry which is preliminary data.</text>
</comment>
<dbReference type="Pfam" id="PF00892">
    <property type="entry name" value="EamA"/>
    <property type="match status" value="2"/>
</dbReference>
<accession>A0A5J5GC40</accession>
<keyword evidence="5 6" id="KW-0472">Membrane</keyword>
<dbReference type="Gene3D" id="1.10.3730.20">
    <property type="match status" value="1"/>
</dbReference>
<sequence length="310" mass="32699">MHRKDRIDTFGAVALTGFALMLGFNQVVIKVTNGGLQPVFFAGVRSAGAVLCLGLWLWVRGIPLEFPRGTRLAGLATGLLFSGEFIGLFIALDLTTVARASVMFYSMPVWLTLGAHFLLPGDAITRRKAIGLALALGGVAWAMLARGGAAGSLAGDLAALAAAMSWAAMGLVVRASRLKEVRPESQLFWQVLVSAPILLAVSPLFGDLLRDPGWIHLAGLLFQIVVVVSAGFLFWLWLLSIYPASGVASFSFLSPVFGVGLGWLLLGEQVSPTLIAALGLVAVGIVLINRPAQVPQKVRVTRSSSAGGRL</sequence>
<evidence type="ECO:0000313" key="9">
    <source>
        <dbReference type="Proteomes" id="UP000326554"/>
    </source>
</evidence>
<feature type="transmembrane region" description="Helical" evidence="6">
    <location>
        <begin position="246"/>
        <end position="266"/>
    </location>
</feature>
<feature type="transmembrane region" description="Helical" evidence="6">
    <location>
        <begin position="217"/>
        <end position="239"/>
    </location>
</feature>
<dbReference type="PANTHER" id="PTHR32322:SF2">
    <property type="entry name" value="EAMA DOMAIN-CONTAINING PROTEIN"/>
    <property type="match status" value="1"/>
</dbReference>
<feature type="transmembrane region" description="Helical" evidence="6">
    <location>
        <begin position="131"/>
        <end position="151"/>
    </location>
</feature>